<keyword evidence="9 11" id="KW-0472">Membrane</keyword>
<keyword evidence="3 11" id="KW-0812">Transmembrane</keyword>
<dbReference type="SUPFAM" id="SSF57716">
    <property type="entry name" value="Glucocorticoid receptor-like (DNA-binding domain)"/>
    <property type="match status" value="1"/>
</dbReference>
<dbReference type="GO" id="GO:0005886">
    <property type="term" value="C:plasma membrane"/>
    <property type="evidence" value="ECO:0007669"/>
    <property type="project" value="UniProtKB-SubCell"/>
</dbReference>
<evidence type="ECO:0000313" key="14">
    <source>
        <dbReference type="Proteomes" id="UP001152562"/>
    </source>
</evidence>
<dbReference type="InterPro" id="IPR006612">
    <property type="entry name" value="THAP_Znf"/>
</dbReference>
<feature type="domain" description="THAP-type" evidence="12">
    <location>
        <begin position="1"/>
        <end position="72"/>
    </location>
</feature>
<dbReference type="EMBL" id="CALOZG010000005">
    <property type="protein sequence ID" value="CAH4028433.1"/>
    <property type="molecule type" value="Genomic_DNA"/>
</dbReference>
<evidence type="ECO:0000313" key="13">
    <source>
        <dbReference type="EMBL" id="CAH4028433.1"/>
    </source>
</evidence>
<evidence type="ECO:0000256" key="10">
    <source>
        <dbReference type="PROSITE-ProRule" id="PRU00309"/>
    </source>
</evidence>
<dbReference type="Pfam" id="PF05485">
    <property type="entry name" value="THAP"/>
    <property type="match status" value="1"/>
</dbReference>
<dbReference type="InterPro" id="IPR013604">
    <property type="entry name" value="7TM_chemorcpt"/>
</dbReference>
<keyword evidence="4" id="KW-0479">Metal-binding</keyword>
<comment type="subcellular location">
    <subcellularLocation>
        <location evidence="1">Cell membrane</location>
        <topology evidence="1">Multi-pass membrane protein</topology>
    </subcellularLocation>
</comment>
<feature type="transmembrane region" description="Helical" evidence="11">
    <location>
        <begin position="927"/>
        <end position="948"/>
    </location>
</feature>
<dbReference type="GO" id="GO:0050909">
    <property type="term" value="P:sensory perception of taste"/>
    <property type="evidence" value="ECO:0007669"/>
    <property type="project" value="InterPro"/>
</dbReference>
<dbReference type="GO" id="GO:0003677">
    <property type="term" value="F:DNA binding"/>
    <property type="evidence" value="ECO:0007669"/>
    <property type="project" value="UniProtKB-UniRule"/>
</dbReference>
<evidence type="ECO:0000256" key="5">
    <source>
        <dbReference type="ARBA" id="ARBA00022771"/>
    </source>
</evidence>
<evidence type="ECO:0000256" key="3">
    <source>
        <dbReference type="ARBA" id="ARBA00022692"/>
    </source>
</evidence>
<keyword evidence="8 10" id="KW-0238">DNA-binding</keyword>
<evidence type="ECO:0000256" key="9">
    <source>
        <dbReference type="ARBA" id="ARBA00023136"/>
    </source>
</evidence>
<dbReference type="Pfam" id="PF08395">
    <property type="entry name" value="7tm_7"/>
    <property type="match status" value="1"/>
</dbReference>
<dbReference type="Proteomes" id="UP001152562">
    <property type="component" value="Unassembled WGS sequence"/>
</dbReference>
<dbReference type="AlphaFoldDB" id="A0A9P0TEG9"/>
<comment type="caution">
    <text evidence="13">The sequence shown here is derived from an EMBL/GenBank/DDBJ whole genome shotgun (WGS) entry which is preliminary data.</text>
</comment>
<keyword evidence="5 10" id="KW-0863">Zinc-finger</keyword>
<feature type="transmembrane region" description="Helical" evidence="11">
    <location>
        <begin position="1006"/>
        <end position="1024"/>
    </location>
</feature>
<evidence type="ECO:0000256" key="8">
    <source>
        <dbReference type="ARBA" id="ARBA00023125"/>
    </source>
</evidence>
<protein>
    <recommendedName>
        <fullName evidence="12">THAP-type domain-containing protein</fullName>
    </recommendedName>
</protein>
<feature type="transmembrane region" description="Helical" evidence="11">
    <location>
        <begin position="794"/>
        <end position="813"/>
    </location>
</feature>
<evidence type="ECO:0000256" key="4">
    <source>
        <dbReference type="ARBA" id="ARBA00022723"/>
    </source>
</evidence>
<evidence type="ECO:0000256" key="2">
    <source>
        <dbReference type="ARBA" id="ARBA00022475"/>
    </source>
</evidence>
<keyword evidence="14" id="KW-1185">Reference proteome</keyword>
<keyword evidence="7 11" id="KW-1133">Transmembrane helix</keyword>
<reference evidence="13" key="1">
    <citation type="submission" date="2022-05" db="EMBL/GenBank/DDBJ databases">
        <authorList>
            <person name="Okamura Y."/>
        </authorList>
    </citation>
    <scope>NUCLEOTIDE SEQUENCE</scope>
</reference>
<evidence type="ECO:0000256" key="11">
    <source>
        <dbReference type="SAM" id="Phobius"/>
    </source>
</evidence>
<evidence type="ECO:0000256" key="1">
    <source>
        <dbReference type="ARBA" id="ARBA00004651"/>
    </source>
</evidence>
<keyword evidence="6" id="KW-0862">Zinc</keyword>
<sequence>MKTDGKTHMFHYPVFNKIRCHQWIINARRYEFLNLKVSQLKNRVVCQHHFKDDNFMNCQKAKLTMDAIPTEDGPYCDPTKWKKDQNTGSVLPLLTDEIENDVLTHDQKVANYSIKYADFLTNFESDLLNSTNIDSFSLDCKDYVVADRNIRKCSDRLVFQPNTNINSPLAIVNPYDKSSKKPSKEITVQEIIIEDNVVPSDEKPIIQGEFPLTEVTMPLLSNEQQAEPRKIKANTEYSYMQNKPITTPSTPVNKASKVKILSEKKIKDAISIPKNLQPISPSSVIKLPKKNNQVTIPISTGTKISVLPVKRNFLVTREQNLVHPVDSNVEKQEPPQYSLDIQYQTLENEQPSYSLNLNSLKFEHPSVYTLEVNEPQENLLGTNSIIINEPFIPQSLSSNELQTNNAQPLYTIDINGKKQKCLPSITGDNNRQEIQTIANPVDAISKKTDTTMLCLNNLLPQENQSVIKVTNIPSKSILKPKELCIISDNKKSVSPSKGRVSPKRLAVIEKKRKFNKKLMDAVIALDNNMQQKSPPKIVKVLKYKDQGKKELQKVQGSTQVSSYLSTEPKLPSVQEYTLKFLEDRLQQMENRLLGKIDQNSQKIQEMKESIKVKAENKTMPIQTSANGNPETYKRQLYNEISQFLSPSCSSAVYEELFINKYSIKKSVDNDEVSSKRRRCSLMLYVYMKLLNDQLMDAYKTTIFLQNYQYNSPKTGIYPMPSLPPLIKKLCGNSLEEYYKIYEKLDEELGMKYCGVLYGKLRKIILIYGFIWTISCAGDYWAWLDSSGWKTASAFSISYIFVLIKIITSLDMTAHLMHIDFRLRAIGDAAESLCKKLKCSYRERVGENDETSVKIITVGTTNSNVEVVKCLGRCYVWVVKLAEFVNQAFGTRVLLNTLSVLIDIIRFTNIAARILLGSQHLHKHATGIFPVLSTLMRLFTCVVMVFSLAKHCELVYGQRERVINIIDHAIVFNEPSVDVKSALNDLRVLIQYRPVEFCMSNLVRIDYSLLGSMTSIVVTYTIILLQNVN</sequence>
<evidence type="ECO:0000259" key="12">
    <source>
        <dbReference type="PROSITE" id="PS50950"/>
    </source>
</evidence>
<evidence type="ECO:0000256" key="7">
    <source>
        <dbReference type="ARBA" id="ARBA00022989"/>
    </source>
</evidence>
<organism evidence="13 14">
    <name type="scientific">Pieris brassicae</name>
    <name type="common">White butterfly</name>
    <name type="synonym">Large white butterfly</name>
    <dbReference type="NCBI Taxonomy" id="7116"/>
    <lineage>
        <taxon>Eukaryota</taxon>
        <taxon>Metazoa</taxon>
        <taxon>Ecdysozoa</taxon>
        <taxon>Arthropoda</taxon>
        <taxon>Hexapoda</taxon>
        <taxon>Insecta</taxon>
        <taxon>Pterygota</taxon>
        <taxon>Neoptera</taxon>
        <taxon>Endopterygota</taxon>
        <taxon>Lepidoptera</taxon>
        <taxon>Glossata</taxon>
        <taxon>Ditrysia</taxon>
        <taxon>Papilionoidea</taxon>
        <taxon>Pieridae</taxon>
        <taxon>Pierinae</taxon>
        <taxon>Pieris</taxon>
    </lineage>
</organism>
<gene>
    <name evidence="13" type="ORF">PIBRA_LOCUS5271</name>
</gene>
<name>A0A9P0TEG9_PIEBR</name>
<keyword evidence="2" id="KW-1003">Cell membrane</keyword>
<dbReference type="PROSITE" id="PS50950">
    <property type="entry name" value="ZF_THAP"/>
    <property type="match status" value="1"/>
</dbReference>
<accession>A0A9P0TEG9</accession>
<feature type="transmembrane region" description="Helical" evidence="11">
    <location>
        <begin position="764"/>
        <end position="782"/>
    </location>
</feature>
<evidence type="ECO:0000256" key="6">
    <source>
        <dbReference type="ARBA" id="ARBA00022833"/>
    </source>
</evidence>
<dbReference type="GO" id="GO:0008270">
    <property type="term" value="F:zinc ion binding"/>
    <property type="evidence" value="ECO:0007669"/>
    <property type="project" value="UniProtKB-KW"/>
</dbReference>
<proteinExistence type="predicted"/>